<dbReference type="AlphaFoldDB" id="A0ABC9TSD9"/>
<sequence>MQAKYKITKDLETGNQLIDTQHGQLFDAVNNLLDACSQGKGRERVVSTVNFLENYVRKHFNDEESLQVRYHYPGYEGHRQFHERYKNGLSLLIRKISQEGADMRAITQLNQEIAVLISHIRLEDKRLAEFIRNSK</sequence>
<evidence type="ECO:0000256" key="1">
    <source>
        <dbReference type="ARBA" id="ARBA00010587"/>
    </source>
</evidence>
<comment type="caution">
    <text evidence="5">The sequence shown here is derived from an EMBL/GenBank/DDBJ whole genome shotgun (WGS) entry which is preliminary data.</text>
</comment>
<dbReference type="GO" id="GO:0046872">
    <property type="term" value="F:metal ion binding"/>
    <property type="evidence" value="ECO:0007669"/>
    <property type="project" value="UniProtKB-KW"/>
</dbReference>
<dbReference type="Gene3D" id="1.20.120.50">
    <property type="entry name" value="Hemerythrin-like"/>
    <property type="match status" value="1"/>
</dbReference>
<comment type="similarity">
    <text evidence="1">Belongs to the hemerythrin family.</text>
</comment>
<evidence type="ECO:0000313" key="6">
    <source>
        <dbReference type="Proteomes" id="UP000016491"/>
    </source>
</evidence>
<dbReference type="PANTHER" id="PTHR37164:SF1">
    <property type="entry name" value="BACTERIOHEMERYTHRIN"/>
    <property type="match status" value="1"/>
</dbReference>
<accession>A0ABC9TSD9</accession>
<dbReference type="EMBL" id="AWSU01000342">
    <property type="protein sequence ID" value="ERI74151.1"/>
    <property type="molecule type" value="Genomic_DNA"/>
</dbReference>
<evidence type="ECO:0000256" key="2">
    <source>
        <dbReference type="ARBA" id="ARBA00022723"/>
    </source>
</evidence>
<keyword evidence="2" id="KW-0479">Metal-binding</keyword>
<dbReference type="NCBIfam" id="TIGR02481">
    <property type="entry name" value="hemeryth_dom"/>
    <property type="match status" value="1"/>
</dbReference>
<proteinExistence type="inferred from homology"/>
<evidence type="ECO:0000313" key="5">
    <source>
        <dbReference type="EMBL" id="ERI74151.1"/>
    </source>
</evidence>
<dbReference type="InterPro" id="IPR050669">
    <property type="entry name" value="Hemerythrin"/>
</dbReference>
<dbReference type="RefSeq" id="WP_021641493.1">
    <property type="nucleotide sequence ID" value="NZ_KE992859.1"/>
</dbReference>
<dbReference type="CDD" id="cd12107">
    <property type="entry name" value="Hemerythrin"/>
    <property type="match status" value="1"/>
</dbReference>
<dbReference type="Pfam" id="PF01814">
    <property type="entry name" value="Hemerythrin"/>
    <property type="match status" value="1"/>
</dbReference>
<dbReference type="SUPFAM" id="SSF47188">
    <property type="entry name" value="Hemerythrin-like"/>
    <property type="match status" value="1"/>
</dbReference>
<dbReference type="Proteomes" id="UP000016491">
    <property type="component" value="Unassembled WGS sequence"/>
</dbReference>
<name>A0ABC9TSD9_CLOSY</name>
<dbReference type="PANTHER" id="PTHR37164">
    <property type="entry name" value="BACTERIOHEMERYTHRIN"/>
    <property type="match status" value="1"/>
</dbReference>
<gene>
    <name evidence="5" type="ORF">CLOSYM_04271</name>
</gene>
<evidence type="ECO:0000259" key="4">
    <source>
        <dbReference type="Pfam" id="PF01814"/>
    </source>
</evidence>
<keyword evidence="3" id="KW-0408">Iron</keyword>
<organism evidence="5 6">
    <name type="scientific">[Clostridium] symbiosum ATCC 14940</name>
    <dbReference type="NCBI Taxonomy" id="411472"/>
    <lineage>
        <taxon>Bacteria</taxon>
        <taxon>Bacillati</taxon>
        <taxon>Bacillota</taxon>
        <taxon>Clostridia</taxon>
        <taxon>Lachnospirales</taxon>
        <taxon>Lachnospiraceae</taxon>
        <taxon>Otoolea</taxon>
    </lineage>
</organism>
<protein>
    <submittedName>
        <fullName evidence="5">Hemerythrin HHE cation binding domain protein</fullName>
    </submittedName>
</protein>
<evidence type="ECO:0000256" key="3">
    <source>
        <dbReference type="ARBA" id="ARBA00023004"/>
    </source>
</evidence>
<feature type="domain" description="Hemerythrin-like" evidence="4">
    <location>
        <begin position="14"/>
        <end position="129"/>
    </location>
</feature>
<dbReference type="InterPro" id="IPR012827">
    <property type="entry name" value="Hemerythrin_metal-bd"/>
</dbReference>
<reference evidence="5 6" key="1">
    <citation type="submission" date="2013-07" db="EMBL/GenBank/DDBJ databases">
        <authorList>
            <person name="Weinstock G."/>
            <person name="Sodergren E."/>
            <person name="Wylie T."/>
            <person name="Fulton L."/>
            <person name="Fulton R."/>
            <person name="Fronick C."/>
            <person name="O'Laughlin M."/>
            <person name="Godfrey J."/>
            <person name="Miner T."/>
            <person name="Herter B."/>
            <person name="Appelbaum E."/>
            <person name="Cordes M."/>
            <person name="Lek S."/>
            <person name="Wollam A."/>
            <person name="Pepin K.H."/>
            <person name="Palsikar V.B."/>
            <person name="Mitreva M."/>
            <person name="Wilson R.K."/>
        </authorList>
    </citation>
    <scope>NUCLEOTIDE SEQUENCE [LARGE SCALE GENOMIC DNA]</scope>
    <source>
        <strain evidence="5 6">ATCC 14940</strain>
    </source>
</reference>
<dbReference type="InterPro" id="IPR035938">
    <property type="entry name" value="Hemerythrin-like_sf"/>
</dbReference>
<dbReference type="InterPro" id="IPR012312">
    <property type="entry name" value="Hemerythrin-like"/>
</dbReference>